<dbReference type="RefSeq" id="WP_184619574.1">
    <property type="nucleotide sequence ID" value="NZ_JACHEX010000004.1"/>
</dbReference>
<reference evidence="1 2" key="1">
    <citation type="submission" date="2020-08" db="EMBL/GenBank/DDBJ databases">
        <title>Genomic Encyclopedia of Type Strains, Phase IV (KMG-IV): sequencing the most valuable type-strain genomes for metagenomic binning, comparative biology and taxonomic classification.</title>
        <authorList>
            <person name="Goeker M."/>
        </authorList>
    </citation>
    <scope>NUCLEOTIDE SEQUENCE [LARGE SCALE GENOMIC DNA]</scope>
    <source>
        <strain evidence="1 2">DSM 13481</strain>
    </source>
</reference>
<comment type="caution">
    <text evidence="1">The sequence shown here is derived from an EMBL/GenBank/DDBJ whole genome shotgun (WGS) entry which is preliminary data.</text>
</comment>
<name>A0A841GP43_9BACT</name>
<dbReference type="AlphaFoldDB" id="A0A841GP43"/>
<evidence type="ECO:0000313" key="1">
    <source>
        <dbReference type="EMBL" id="MBB6062954.1"/>
    </source>
</evidence>
<dbReference type="EMBL" id="JACHEX010000004">
    <property type="protein sequence ID" value="MBB6062954.1"/>
    <property type="molecule type" value="Genomic_DNA"/>
</dbReference>
<proteinExistence type="predicted"/>
<sequence>MFINEKICKKCGGKCCKSYPGIALPKDFGNNKEEIFQKLTQALKSGKWAIDWNDRKKEEYFVRPAVKGKENLIFDHSISGECVFLTKTGCKLKYNERPSGCLLLEPKSNEKCKQHLSKRQAIEEWSKYKDIIIEAVINAEEIEISGK</sequence>
<dbReference type="Proteomes" id="UP000555828">
    <property type="component" value="Unassembled WGS sequence"/>
</dbReference>
<accession>A0A841GP43</accession>
<organism evidence="1 2">
    <name type="scientific">Thermosipho japonicus</name>
    <dbReference type="NCBI Taxonomy" id="90323"/>
    <lineage>
        <taxon>Bacteria</taxon>
        <taxon>Thermotogati</taxon>
        <taxon>Thermotogota</taxon>
        <taxon>Thermotogae</taxon>
        <taxon>Thermotogales</taxon>
        <taxon>Fervidobacteriaceae</taxon>
        <taxon>Thermosipho</taxon>
    </lineage>
</organism>
<gene>
    <name evidence="1" type="ORF">HNP65_001417</name>
</gene>
<keyword evidence="2" id="KW-1185">Reference proteome</keyword>
<protein>
    <submittedName>
        <fullName evidence="1">Fe-S-cluster containining protein</fullName>
    </submittedName>
</protein>
<evidence type="ECO:0000313" key="2">
    <source>
        <dbReference type="Proteomes" id="UP000555828"/>
    </source>
</evidence>